<dbReference type="AlphaFoldDB" id="U6H3D5"/>
<dbReference type="VEuPathDB" id="ToxoDB:EPH_0071870"/>
<dbReference type="PANTHER" id="PTHR23410:SF12">
    <property type="entry name" value="LARGE RIBOSOMAL SUBUNIT PROTEIN UL18"/>
    <property type="match status" value="1"/>
</dbReference>
<proteinExistence type="inferred from homology"/>
<evidence type="ECO:0000256" key="1">
    <source>
        <dbReference type="ARBA" id="ARBA00004496"/>
    </source>
</evidence>
<evidence type="ECO:0000313" key="8">
    <source>
        <dbReference type="Proteomes" id="UP000018201"/>
    </source>
</evidence>
<dbReference type="PANTHER" id="PTHR23410">
    <property type="entry name" value="RIBOSOMAL PROTEIN L5-RELATED"/>
    <property type="match status" value="1"/>
</dbReference>
<evidence type="ECO:0000313" key="7">
    <source>
        <dbReference type="EMBL" id="CDI87076.1"/>
    </source>
</evidence>
<keyword evidence="3" id="KW-0963">Cytoplasm</keyword>
<dbReference type="GO" id="GO:0008097">
    <property type="term" value="F:5S rRNA binding"/>
    <property type="evidence" value="ECO:0007669"/>
    <property type="project" value="InterPro"/>
</dbReference>
<dbReference type="CDD" id="cd00432">
    <property type="entry name" value="Ribosomal_L18_L5e"/>
    <property type="match status" value="1"/>
</dbReference>
<evidence type="ECO:0000256" key="5">
    <source>
        <dbReference type="ARBA" id="ARBA00023274"/>
    </source>
</evidence>
<dbReference type="InterPro" id="IPR057268">
    <property type="entry name" value="Ribosomal_L18"/>
</dbReference>
<sequence>MQGDRLVCSADSKELTRYGIKVGLTNYSAAYATGLLLARRLLKQKGLADEFVGVEKPTGEEYHIEEVSEERRPFKCVLDVGIVSTTVGNRVFGAMKGACDGGLHIPQGEEGAEDSYNPEVHRARIHGLHVAEYMRTLKEEDPERYQTQFSAYIRNKVDADNIEKMYQEAFQKIRANPDPVKKEAREVKRVRQGAMIKTAKSQYVRNVKLDKETRKERVLKKVRVVWDIDCISQWYSGFRPIFPSAF</sequence>
<evidence type="ECO:0000256" key="2">
    <source>
        <dbReference type="ARBA" id="ARBA00007116"/>
    </source>
</evidence>
<dbReference type="EMBL" id="HG696705">
    <property type="protein sequence ID" value="CDI87076.1"/>
    <property type="molecule type" value="Genomic_DNA"/>
</dbReference>
<organism evidence="7 8">
    <name type="scientific">Eimeria praecox</name>
    <dbReference type="NCBI Taxonomy" id="51316"/>
    <lineage>
        <taxon>Eukaryota</taxon>
        <taxon>Sar</taxon>
        <taxon>Alveolata</taxon>
        <taxon>Apicomplexa</taxon>
        <taxon>Conoidasida</taxon>
        <taxon>Coccidia</taxon>
        <taxon>Eucoccidiorida</taxon>
        <taxon>Eimeriorina</taxon>
        <taxon>Eimeriidae</taxon>
        <taxon>Eimeria</taxon>
    </lineage>
</organism>
<accession>U6H3D5</accession>
<comment type="similarity">
    <text evidence="2">Belongs to the universal ribosomal protein uL18 family.</text>
</comment>
<evidence type="ECO:0000256" key="3">
    <source>
        <dbReference type="ARBA" id="ARBA00022490"/>
    </source>
</evidence>
<dbReference type="Pfam" id="PF14204">
    <property type="entry name" value="Ribosomal_L18_c"/>
    <property type="match status" value="1"/>
</dbReference>
<dbReference type="GO" id="GO:0006412">
    <property type="term" value="P:translation"/>
    <property type="evidence" value="ECO:0007669"/>
    <property type="project" value="InterPro"/>
</dbReference>
<keyword evidence="4 7" id="KW-0689">Ribosomal protein</keyword>
<feature type="domain" description="Large ribosomal subunit protein uL18 C-terminal eukaryotes" evidence="6">
    <location>
        <begin position="162"/>
        <end position="222"/>
    </location>
</feature>
<dbReference type="GO" id="GO:0003735">
    <property type="term" value="F:structural constituent of ribosome"/>
    <property type="evidence" value="ECO:0007669"/>
    <property type="project" value="InterPro"/>
</dbReference>
<dbReference type="Gene3D" id="3.30.420.100">
    <property type="match status" value="1"/>
</dbReference>
<evidence type="ECO:0000256" key="4">
    <source>
        <dbReference type="ARBA" id="ARBA00022980"/>
    </source>
</evidence>
<dbReference type="PRINTS" id="PR00058">
    <property type="entry name" value="RIBOSOMALL5"/>
</dbReference>
<keyword evidence="5" id="KW-0687">Ribonucleoprotein</keyword>
<dbReference type="InterPro" id="IPR025607">
    <property type="entry name" value="Ribosomal_uL18_C_euk"/>
</dbReference>
<dbReference type="SUPFAM" id="SSF53137">
    <property type="entry name" value="Translational machinery components"/>
    <property type="match status" value="1"/>
</dbReference>
<dbReference type="InterPro" id="IPR005485">
    <property type="entry name" value="Rbsml_uL18_euk_arch"/>
</dbReference>
<dbReference type="GO" id="GO:0000027">
    <property type="term" value="P:ribosomal large subunit assembly"/>
    <property type="evidence" value="ECO:0007669"/>
    <property type="project" value="TreeGrafter"/>
</dbReference>
<dbReference type="Proteomes" id="UP000018201">
    <property type="component" value="Unassembled WGS sequence"/>
</dbReference>
<protein>
    <submittedName>
        <fullName evidence="7">Ribosomal protein L5, putative</fullName>
    </submittedName>
</protein>
<dbReference type="Pfam" id="PF17144">
    <property type="entry name" value="Ribosomal_L5e"/>
    <property type="match status" value="1"/>
</dbReference>
<comment type="subcellular location">
    <subcellularLocation>
        <location evidence="1">Cytoplasm</location>
    </subcellularLocation>
</comment>
<dbReference type="OrthoDB" id="1618453at2759"/>
<evidence type="ECO:0000259" key="6">
    <source>
        <dbReference type="Pfam" id="PF14204"/>
    </source>
</evidence>
<name>U6H3D5_9EIME</name>
<gene>
    <name evidence="7" type="ORF">EPH_0071870</name>
</gene>
<reference evidence="7" key="2">
    <citation type="submission" date="2013-10" db="EMBL/GenBank/DDBJ databases">
        <authorList>
            <person name="Aslett M."/>
        </authorList>
    </citation>
    <scope>NUCLEOTIDE SEQUENCE [LARGE SCALE GENOMIC DNA]</scope>
    <source>
        <strain evidence="7">Houghton</strain>
    </source>
</reference>
<reference evidence="7" key="1">
    <citation type="submission" date="2013-10" db="EMBL/GenBank/DDBJ databases">
        <title>Genomic analysis of the causative agents of coccidiosis in chickens.</title>
        <authorList>
            <person name="Reid A.J."/>
            <person name="Blake D."/>
            <person name="Billington K."/>
            <person name="Browne H."/>
            <person name="Dunn M."/>
            <person name="Hung S."/>
            <person name="Kawahara F."/>
            <person name="Miranda-Saavedra D."/>
            <person name="Mourier T."/>
            <person name="Nagra H."/>
            <person name="Otto T.D."/>
            <person name="Rawlings N."/>
            <person name="Sanchez A."/>
            <person name="Sanders M."/>
            <person name="Subramaniam C."/>
            <person name="Tay Y."/>
            <person name="Dear P."/>
            <person name="Doerig C."/>
            <person name="Gruber A."/>
            <person name="Parkinson J."/>
            <person name="Shirley M."/>
            <person name="Wan K.L."/>
            <person name="Berriman M."/>
            <person name="Tomley F."/>
            <person name="Pain A."/>
        </authorList>
    </citation>
    <scope>NUCLEOTIDE SEQUENCE [LARGE SCALE GENOMIC DNA]</scope>
    <source>
        <strain evidence="7">Houghton</strain>
    </source>
</reference>
<dbReference type="GO" id="GO:0022625">
    <property type="term" value="C:cytosolic large ribosomal subunit"/>
    <property type="evidence" value="ECO:0007669"/>
    <property type="project" value="TreeGrafter"/>
</dbReference>
<keyword evidence="8" id="KW-1185">Reference proteome</keyword>